<dbReference type="InterPro" id="IPR010781">
    <property type="entry name" value="DUF1376"/>
</dbReference>
<dbReference type="Proteomes" id="UP000325255">
    <property type="component" value="Unassembled WGS sequence"/>
</dbReference>
<dbReference type="EMBL" id="VWPK01000117">
    <property type="protein sequence ID" value="KAA5607993.1"/>
    <property type="molecule type" value="Genomic_DNA"/>
</dbReference>
<keyword evidence="3" id="KW-1185">Reference proteome</keyword>
<feature type="compositionally biased region" description="Basic and acidic residues" evidence="1">
    <location>
        <begin position="153"/>
        <end position="163"/>
    </location>
</feature>
<accession>A0A5M6IIA1</accession>
<dbReference type="Pfam" id="PF07120">
    <property type="entry name" value="DUF1376"/>
    <property type="match status" value="1"/>
</dbReference>
<evidence type="ECO:0000256" key="1">
    <source>
        <dbReference type="SAM" id="MobiDB-lite"/>
    </source>
</evidence>
<feature type="region of interest" description="Disordered" evidence="1">
    <location>
        <begin position="354"/>
        <end position="374"/>
    </location>
</feature>
<feature type="compositionally biased region" description="Basic residues" evidence="1">
    <location>
        <begin position="164"/>
        <end position="173"/>
    </location>
</feature>
<gene>
    <name evidence="2" type="ORF">F1189_31195</name>
</gene>
<feature type="region of interest" description="Disordered" evidence="1">
    <location>
        <begin position="1"/>
        <end position="42"/>
    </location>
</feature>
<organism evidence="2 3">
    <name type="scientific">Rhodovastum atsumiense</name>
    <dbReference type="NCBI Taxonomy" id="504468"/>
    <lineage>
        <taxon>Bacteria</taxon>
        <taxon>Pseudomonadati</taxon>
        <taxon>Pseudomonadota</taxon>
        <taxon>Alphaproteobacteria</taxon>
        <taxon>Acetobacterales</taxon>
        <taxon>Acetobacteraceae</taxon>
        <taxon>Rhodovastum</taxon>
    </lineage>
</organism>
<feature type="compositionally biased region" description="Acidic residues" evidence="1">
    <location>
        <begin position="18"/>
        <end position="29"/>
    </location>
</feature>
<dbReference type="OrthoDB" id="7211084at2"/>
<dbReference type="AlphaFoldDB" id="A0A5M6IIA1"/>
<sequence>MSENTGPDRATDPAQPPEPEDAMSEDAISDDGGPARLPPPPLTPCQCNLRGYEFMPLYGERLFSSDFEAKATDAEFRAAVNLWWRAWTQVPAASLPNDEVVLCKLAGLGRDMASWRKVREMALHGFELCADGRLYHKALAPLAVNSYAWRARVEHKREGDRNRQKQARARRAGRMADIAPDTAPDGGDLARDVTARSAMTSPQDRTGTETETGTGTEKTASGLRPGAPGEPDARVAPLSGGDAATQDGPAETARQRKMRSALFREGLPLLRALTGRSESQCRRLLGALLRLTLDDCARLQALLHEVEALRPADPATWLFAAARRQGRGGMTAVPAARADGFALLQRLKARLAEATDPADPAGPVPGLAAPGPLA</sequence>
<feature type="region of interest" description="Disordered" evidence="1">
    <location>
        <begin position="153"/>
        <end position="255"/>
    </location>
</feature>
<evidence type="ECO:0000313" key="2">
    <source>
        <dbReference type="EMBL" id="KAA5607993.1"/>
    </source>
</evidence>
<name>A0A5M6IIA1_9PROT</name>
<proteinExistence type="predicted"/>
<protein>
    <submittedName>
        <fullName evidence="2">DUF1376 domain-containing protein</fullName>
    </submittedName>
</protein>
<evidence type="ECO:0000313" key="3">
    <source>
        <dbReference type="Proteomes" id="UP000325255"/>
    </source>
</evidence>
<reference evidence="2 3" key="1">
    <citation type="submission" date="2019-09" db="EMBL/GenBank/DDBJ databases">
        <title>Genome sequence of Rhodovastum atsumiense, a diverse member of the Acetobacteraceae family of non-sulfur purple photosynthetic bacteria.</title>
        <authorList>
            <person name="Meyer T."/>
            <person name="Kyndt J."/>
        </authorList>
    </citation>
    <scope>NUCLEOTIDE SEQUENCE [LARGE SCALE GENOMIC DNA]</scope>
    <source>
        <strain evidence="2 3">DSM 21279</strain>
    </source>
</reference>
<comment type="caution">
    <text evidence="2">The sequence shown here is derived from an EMBL/GenBank/DDBJ whole genome shotgun (WGS) entry which is preliminary data.</text>
</comment>